<dbReference type="GO" id="GO:0015774">
    <property type="term" value="P:polysaccharide transport"/>
    <property type="evidence" value="ECO:0007669"/>
    <property type="project" value="InterPro"/>
</dbReference>
<keyword evidence="3" id="KW-1185">Reference proteome</keyword>
<accession>A0A512HE95</accession>
<proteinExistence type="predicted"/>
<dbReference type="Proteomes" id="UP000321717">
    <property type="component" value="Unassembled WGS sequence"/>
</dbReference>
<name>A0A512HE95_9HYPH</name>
<dbReference type="GO" id="GO:0000271">
    <property type="term" value="P:polysaccharide biosynthetic process"/>
    <property type="evidence" value="ECO:0007669"/>
    <property type="project" value="InterPro"/>
</dbReference>
<dbReference type="InterPro" id="IPR029044">
    <property type="entry name" value="Nucleotide-diphossugar_trans"/>
</dbReference>
<dbReference type="Gene3D" id="3.90.550.10">
    <property type="entry name" value="Spore Coat Polysaccharide Biosynthesis Protein SpsA, Chain A"/>
    <property type="match status" value="1"/>
</dbReference>
<feature type="domain" description="Glycosyltransferase 2-like prokaryotic type" evidence="1">
    <location>
        <begin position="7"/>
        <end position="262"/>
    </location>
</feature>
<dbReference type="AlphaFoldDB" id="A0A512HE95"/>
<dbReference type="InterPro" id="IPR019290">
    <property type="entry name" value="GlycosylTrfase-like_prok"/>
</dbReference>
<gene>
    <name evidence="2" type="ORF">RNA01_07100</name>
</gene>
<reference evidence="2 3" key="1">
    <citation type="submission" date="2019-07" db="EMBL/GenBank/DDBJ databases">
        <title>Whole genome shotgun sequence of Rhizobium naphthalenivorans NBRC 107585.</title>
        <authorList>
            <person name="Hosoyama A."/>
            <person name="Uohara A."/>
            <person name="Ohji S."/>
            <person name="Ichikawa N."/>
        </authorList>
    </citation>
    <scope>NUCLEOTIDE SEQUENCE [LARGE SCALE GENOMIC DNA]</scope>
    <source>
        <strain evidence="2 3">NBRC 107585</strain>
    </source>
</reference>
<dbReference type="OrthoDB" id="7791059at2"/>
<dbReference type="Pfam" id="PF05159">
    <property type="entry name" value="Capsule_synth"/>
    <property type="match status" value="1"/>
</dbReference>
<evidence type="ECO:0000259" key="1">
    <source>
        <dbReference type="Pfam" id="PF10111"/>
    </source>
</evidence>
<dbReference type="SUPFAM" id="SSF53448">
    <property type="entry name" value="Nucleotide-diphospho-sugar transferases"/>
    <property type="match status" value="1"/>
</dbReference>
<dbReference type="InterPro" id="IPR007833">
    <property type="entry name" value="Capsule_polysaccharide_synth"/>
</dbReference>
<evidence type="ECO:0000313" key="3">
    <source>
        <dbReference type="Proteomes" id="UP000321717"/>
    </source>
</evidence>
<dbReference type="Pfam" id="PF10111">
    <property type="entry name" value="Glyco_tranf_2_2"/>
    <property type="match status" value="1"/>
</dbReference>
<sequence>MSAKLLTVIITMRAATHYDMVSRLRYRLLDTSVPDTVAFLVVDDGSDAAAAIRTTCDELGFSYVRHESGKKHFCAPSARNVGAQSASTRFIMHEDVDLFPYPGFYGDILEEIRVNGLNEHSNRFLTVPCCYLSEQATELAMAGEISKSDILQSHLLGTGMVTTYLPASSVIVVDRYYFLSIGGYNEKFNGWGLEDLEYAYRLTQRADQFETPLDPSHLVEGGYANYSAYRGWRSQFRLHGDLLARKGIVIFHAHHPKDTDWRNLDAHGKNKALFKAETARFDLDRDSLPSLTDPQCGRSLIFGHGTFAYNPALLPLWGSLEVKGYQAFADMDIVDYCRVNGISRVIFTNPYASEQRLRVYRQVRAANIPFVVVERGALPDSMFIDDTGFCCESTRYRREHWPSELDADRLARVTDYIADQTSGGFALERQGERMGKRAALHSLGIPDTKKVLFVPFQSRSDTTVNFFAGPIGSFDNFVSLVREVTTRVPKDWTVIFKKHPLSSVKEEVPGAIDVGDMHINDALEIADYVLLMNSGVGVLSVLFGKPVIHTAQAFYSDEGLNRSASTADEVLALLAQGFAVDGDARFRFISYLLEDFYSFGKFTVKERRHTENAMLTITERIDYYRVNFLGRRLLDLPGSPKVANPQAPIYDIFREWIKRSAVWPPAVAKPLAFYRRPLVPIVRPFVIGKGSKKDVEKFNADPAGFFANLTNPWYRAAGRILFPTGRG</sequence>
<comment type="caution">
    <text evidence="2">The sequence shown here is derived from an EMBL/GenBank/DDBJ whole genome shotgun (WGS) entry which is preliminary data.</text>
</comment>
<dbReference type="RefSeq" id="WP_147178568.1">
    <property type="nucleotide sequence ID" value="NZ_BJZP01000002.1"/>
</dbReference>
<dbReference type="EMBL" id="BJZP01000002">
    <property type="protein sequence ID" value="GEO83778.1"/>
    <property type="molecule type" value="Genomic_DNA"/>
</dbReference>
<protein>
    <recommendedName>
        <fullName evidence="1">Glycosyltransferase 2-like prokaryotic type domain-containing protein</fullName>
    </recommendedName>
</protein>
<organism evidence="2 3">
    <name type="scientific">Ciceribacter naphthalenivorans</name>
    <dbReference type="NCBI Taxonomy" id="1118451"/>
    <lineage>
        <taxon>Bacteria</taxon>
        <taxon>Pseudomonadati</taxon>
        <taxon>Pseudomonadota</taxon>
        <taxon>Alphaproteobacteria</taxon>
        <taxon>Hyphomicrobiales</taxon>
        <taxon>Rhizobiaceae</taxon>
        <taxon>Ciceribacter</taxon>
    </lineage>
</organism>
<evidence type="ECO:0000313" key="2">
    <source>
        <dbReference type="EMBL" id="GEO83778.1"/>
    </source>
</evidence>